<sequence length="69" mass="7578">MGREIRLGYCAGILDLDTPLGSHTLILSLPWLLCLATGSGLKTASFASFVYFNSLFSRYRLLVVSHRGT</sequence>
<proteinExistence type="predicted"/>
<gene>
    <name evidence="1" type="ORF">ABT39_MTgene2638</name>
</gene>
<geneLocation type="mitochondrion" evidence="1"/>
<organism evidence="1">
    <name type="scientific">Picea glauca</name>
    <name type="common">White spruce</name>
    <name type="synonym">Pinus glauca</name>
    <dbReference type="NCBI Taxonomy" id="3330"/>
    <lineage>
        <taxon>Eukaryota</taxon>
        <taxon>Viridiplantae</taxon>
        <taxon>Streptophyta</taxon>
        <taxon>Embryophyta</taxon>
        <taxon>Tracheophyta</taxon>
        <taxon>Spermatophyta</taxon>
        <taxon>Pinopsida</taxon>
        <taxon>Pinidae</taxon>
        <taxon>Conifers I</taxon>
        <taxon>Pinales</taxon>
        <taxon>Pinaceae</taxon>
        <taxon>Picea</taxon>
    </lineage>
</organism>
<dbReference type="AlphaFoldDB" id="A0A101LUE6"/>
<protein>
    <submittedName>
        <fullName evidence="1">Uncharacterized protein</fullName>
    </submittedName>
</protein>
<keyword evidence="1" id="KW-0496">Mitochondrion</keyword>
<comment type="caution">
    <text evidence="1">The sequence shown here is derived from an EMBL/GenBank/DDBJ whole genome shotgun (WGS) entry which is preliminary data.</text>
</comment>
<name>A0A101LUE6_PICGL</name>
<dbReference type="EMBL" id="LKAM01000018">
    <property type="protein sequence ID" value="KUM45536.1"/>
    <property type="molecule type" value="Genomic_DNA"/>
</dbReference>
<accession>A0A101LUE6</accession>
<evidence type="ECO:0000313" key="1">
    <source>
        <dbReference type="EMBL" id="KUM45536.1"/>
    </source>
</evidence>
<reference evidence="1" key="1">
    <citation type="journal article" date="2015" name="Genome Biol. Evol.">
        <title>Organellar Genomes of White Spruce (Picea glauca): Assembly and Annotation.</title>
        <authorList>
            <person name="Jackman S.D."/>
            <person name="Warren R.L."/>
            <person name="Gibb E.A."/>
            <person name="Vandervalk B.P."/>
            <person name="Mohamadi H."/>
            <person name="Chu J."/>
            <person name="Raymond A."/>
            <person name="Pleasance S."/>
            <person name="Coope R."/>
            <person name="Wildung M.R."/>
            <person name="Ritland C.E."/>
            <person name="Bousquet J."/>
            <person name="Jones S.J."/>
            <person name="Bohlmann J."/>
            <person name="Birol I."/>
        </authorList>
    </citation>
    <scope>NUCLEOTIDE SEQUENCE [LARGE SCALE GENOMIC DNA]</scope>
    <source>
        <tissue evidence="1">Flushing bud</tissue>
    </source>
</reference>